<feature type="transmembrane region" description="Helical" evidence="1">
    <location>
        <begin position="74"/>
        <end position="94"/>
    </location>
</feature>
<dbReference type="InterPro" id="IPR036691">
    <property type="entry name" value="Endo/exonu/phosph_ase_sf"/>
</dbReference>
<feature type="transmembrane region" description="Helical" evidence="1">
    <location>
        <begin position="48"/>
        <end position="67"/>
    </location>
</feature>
<sequence>MQGLTSRARRVVAGIALAGLAGLGSVLTSLRAVPRAQELPGAGLVASFAAYGLVVWMLVAALGGVVLRGRRRVVAVGVALALAAWHAAWIAPYYRADDRPLTGPRVTILSVNVLGGAADPDALTRAAQDADVVVLLEYDRSTEAALAGRGWAERFPYHVGRVGAWAEGSVIFARRPLRLVRTLPTQFGTYLAVVDPGQASSFGLLAGHPVNPPISRTGWLREARLMTDEAATYAGARLVVIGDLNSTPDHVTIRRMRDEAGLRDAADEAGAGWLRTYPADRAYVPALLGLDQTLLRGEVYAESVETVRVPGSDHLGIRAVLRVG</sequence>
<keyword evidence="1" id="KW-1133">Transmembrane helix</keyword>
<feature type="domain" description="Endonuclease/exonuclease/phosphatase" evidence="2">
    <location>
        <begin position="109"/>
        <end position="314"/>
    </location>
</feature>
<evidence type="ECO:0000259" key="2">
    <source>
        <dbReference type="Pfam" id="PF03372"/>
    </source>
</evidence>
<dbReference type="Pfam" id="PF03372">
    <property type="entry name" value="Exo_endo_phos"/>
    <property type="match status" value="1"/>
</dbReference>
<comment type="caution">
    <text evidence="3">The sequence shown here is derived from an EMBL/GenBank/DDBJ whole genome shotgun (WGS) entry which is preliminary data.</text>
</comment>
<evidence type="ECO:0000313" key="4">
    <source>
        <dbReference type="Proteomes" id="UP001501475"/>
    </source>
</evidence>
<dbReference type="SUPFAM" id="SSF56219">
    <property type="entry name" value="DNase I-like"/>
    <property type="match status" value="1"/>
</dbReference>
<keyword evidence="1" id="KW-0812">Transmembrane</keyword>
<evidence type="ECO:0000256" key="1">
    <source>
        <dbReference type="SAM" id="Phobius"/>
    </source>
</evidence>
<organism evidence="3 4">
    <name type="scientific">Nostocoides vanveenii</name>
    <dbReference type="NCBI Taxonomy" id="330835"/>
    <lineage>
        <taxon>Bacteria</taxon>
        <taxon>Bacillati</taxon>
        <taxon>Actinomycetota</taxon>
        <taxon>Actinomycetes</taxon>
        <taxon>Micrococcales</taxon>
        <taxon>Intrasporangiaceae</taxon>
        <taxon>Nostocoides</taxon>
    </lineage>
</organism>
<keyword evidence="4" id="KW-1185">Reference proteome</keyword>
<reference evidence="3 4" key="1">
    <citation type="journal article" date="2019" name="Int. J. Syst. Evol. Microbiol.">
        <title>The Global Catalogue of Microorganisms (GCM) 10K type strain sequencing project: providing services to taxonomists for standard genome sequencing and annotation.</title>
        <authorList>
            <consortium name="The Broad Institute Genomics Platform"/>
            <consortium name="The Broad Institute Genome Sequencing Center for Infectious Disease"/>
            <person name="Wu L."/>
            <person name="Ma J."/>
        </authorList>
    </citation>
    <scope>NUCLEOTIDE SEQUENCE [LARGE SCALE GENOMIC DNA]</scope>
    <source>
        <strain evidence="3 4">JCM 15591</strain>
    </source>
</reference>
<accession>A0ABN2KCM9</accession>
<name>A0ABN2KCM9_9MICO</name>
<dbReference type="EMBL" id="BAAAPN010000029">
    <property type="protein sequence ID" value="GAA1753050.1"/>
    <property type="molecule type" value="Genomic_DNA"/>
</dbReference>
<protein>
    <recommendedName>
        <fullName evidence="2">Endonuclease/exonuclease/phosphatase domain-containing protein</fullName>
    </recommendedName>
</protein>
<gene>
    <name evidence="3" type="ORF">GCM10009810_11290</name>
</gene>
<evidence type="ECO:0000313" key="3">
    <source>
        <dbReference type="EMBL" id="GAA1753050.1"/>
    </source>
</evidence>
<keyword evidence="1" id="KW-0472">Membrane</keyword>
<dbReference type="Gene3D" id="3.60.10.10">
    <property type="entry name" value="Endonuclease/exonuclease/phosphatase"/>
    <property type="match status" value="1"/>
</dbReference>
<dbReference type="Proteomes" id="UP001501475">
    <property type="component" value="Unassembled WGS sequence"/>
</dbReference>
<proteinExistence type="predicted"/>
<dbReference type="RefSeq" id="WP_344063331.1">
    <property type="nucleotide sequence ID" value="NZ_BAAAPN010000029.1"/>
</dbReference>
<dbReference type="InterPro" id="IPR005135">
    <property type="entry name" value="Endo/exonuclease/phosphatase"/>
</dbReference>